<reference evidence="2" key="1">
    <citation type="submission" date="2018-05" db="EMBL/GenBank/DDBJ databases">
        <authorList>
            <person name="Lanie J.A."/>
            <person name="Ng W.-L."/>
            <person name="Kazmierczak K.M."/>
            <person name="Andrzejewski T.M."/>
            <person name="Davidsen T.M."/>
            <person name="Wayne K.J."/>
            <person name="Tettelin H."/>
            <person name="Glass J.I."/>
            <person name="Rusch D."/>
            <person name="Podicherti R."/>
            <person name="Tsui H.-C.T."/>
            <person name="Winkler M.E."/>
        </authorList>
    </citation>
    <scope>NUCLEOTIDE SEQUENCE</scope>
</reference>
<feature type="non-terminal residue" evidence="2">
    <location>
        <position position="34"/>
    </location>
</feature>
<proteinExistence type="predicted"/>
<dbReference type="AlphaFoldDB" id="A0A381S971"/>
<organism evidence="2">
    <name type="scientific">marine metagenome</name>
    <dbReference type="NCBI Taxonomy" id="408172"/>
    <lineage>
        <taxon>unclassified sequences</taxon>
        <taxon>metagenomes</taxon>
        <taxon>ecological metagenomes</taxon>
    </lineage>
</organism>
<accession>A0A381S971</accession>
<evidence type="ECO:0000256" key="1">
    <source>
        <dbReference type="SAM" id="MobiDB-lite"/>
    </source>
</evidence>
<gene>
    <name evidence="2" type="ORF">METZ01_LOCUS51651</name>
</gene>
<feature type="region of interest" description="Disordered" evidence="1">
    <location>
        <begin position="1"/>
        <end position="34"/>
    </location>
</feature>
<dbReference type="EMBL" id="UINC01002640">
    <property type="protein sequence ID" value="SUZ98797.1"/>
    <property type="molecule type" value="Genomic_DNA"/>
</dbReference>
<evidence type="ECO:0000313" key="2">
    <source>
        <dbReference type="EMBL" id="SUZ98797.1"/>
    </source>
</evidence>
<protein>
    <submittedName>
        <fullName evidence="2">Uncharacterized protein</fullName>
    </submittedName>
</protein>
<sequence length="34" mass="4365">SRWWSSNPRTRERTRGRTQPSTITRTRHWRRWPD</sequence>
<feature type="non-terminal residue" evidence="2">
    <location>
        <position position="1"/>
    </location>
</feature>
<feature type="compositionally biased region" description="Basic residues" evidence="1">
    <location>
        <begin position="25"/>
        <end position="34"/>
    </location>
</feature>
<name>A0A381S971_9ZZZZ</name>